<dbReference type="InterPro" id="IPR014757">
    <property type="entry name" value="Tscrpt_reg_IclR_C"/>
</dbReference>
<dbReference type="PaxDb" id="411470-RUMGNA_01048"/>
<dbReference type="PROSITE" id="PS51078">
    <property type="entry name" value="ICLR_ED"/>
    <property type="match status" value="1"/>
</dbReference>
<organism evidence="6 7">
    <name type="scientific">Mediterraneibacter gnavus (strain ATCC 29149 / DSM 114966 / JCM 6515 / VPI C7-9)</name>
    <name type="common">Ruminococcus gnavus</name>
    <dbReference type="NCBI Taxonomy" id="411470"/>
    <lineage>
        <taxon>Bacteria</taxon>
        <taxon>Bacillati</taxon>
        <taxon>Bacillota</taxon>
        <taxon>Clostridia</taxon>
        <taxon>Lachnospirales</taxon>
        <taxon>Lachnospiraceae</taxon>
        <taxon>Mediterraneibacter</taxon>
    </lineage>
</organism>
<evidence type="ECO:0000256" key="1">
    <source>
        <dbReference type="ARBA" id="ARBA00023015"/>
    </source>
</evidence>
<dbReference type="SMART" id="SM00346">
    <property type="entry name" value="HTH_ICLR"/>
    <property type="match status" value="1"/>
</dbReference>
<evidence type="ECO:0000259" key="4">
    <source>
        <dbReference type="PROSITE" id="PS51077"/>
    </source>
</evidence>
<dbReference type="PANTHER" id="PTHR30136:SF19">
    <property type="entry name" value="DNA-BINDING TRANSCRIPTIONAL REPRESSOR YIAJ"/>
    <property type="match status" value="1"/>
</dbReference>
<proteinExistence type="predicted"/>
<keyword evidence="2" id="KW-0238">DNA-binding</keyword>
<dbReference type="Gene3D" id="3.30.450.40">
    <property type="match status" value="1"/>
</dbReference>
<evidence type="ECO:0000256" key="2">
    <source>
        <dbReference type="ARBA" id="ARBA00023125"/>
    </source>
</evidence>
<evidence type="ECO:0000256" key="3">
    <source>
        <dbReference type="ARBA" id="ARBA00023163"/>
    </source>
</evidence>
<dbReference type="eggNOG" id="COG1414">
    <property type="taxonomic scope" value="Bacteria"/>
</dbReference>
<dbReference type="SUPFAM" id="SSF55781">
    <property type="entry name" value="GAF domain-like"/>
    <property type="match status" value="1"/>
</dbReference>
<keyword evidence="3" id="KW-0804">Transcription</keyword>
<protein>
    <submittedName>
        <fullName evidence="6">Transcriptional regulator, IclR family, C-terminal domain protein</fullName>
    </submittedName>
</protein>
<dbReference type="InterPro" id="IPR029016">
    <property type="entry name" value="GAF-like_dom_sf"/>
</dbReference>
<evidence type="ECO:0000259" key="5">
    <source>
        <dbReference type="PROSITE" id="PS51078"/>
    </source>
</evidence>
<dbReference type="GO" id="GO:0003700">
    <property type="term" value="F:DNA-binding transcription factor activity"/>
    <property type="evidence" value="ECO:0007669"/>
    <property type="project" value="TreeGrafter"/>
</dbReference>
<dbReference type="GO" id="GO:0003677">
    <property type="term" value="F:DNA binding"/>
    <property type="evidence" value="ECO:0007669"/>
    <property type="project" value="UniProtKB-KW"/>
</dbReference>
<dbReference type="PROSITE" id="PS51077">
    <property type="entry name" value="HTH_ICLR"/>
    <property type="match status" value="1"/>
</dbReference>
<evidence type="ECO:0000313" key="6">
    <source>
        <dbReference type="EMBL" id="EDN78638.1"/>
    </source>
</evidence>
<dbReference type="EMBL" id="AAYG02000009">
    <property type="protein sequence ID" value="EDN78638.1"/>
    <property type="molecule type" value="Genomic_DNA"/>
</dbReference>
<reference evidence="6 7" key="1">
    <citation type="submission" date="2007-04" db="EMBL/GenBank/DDBJ databases">
        <authorList>
            <person name="Fulton L."/>
            <person name="Clifton S."/>
            <person name="Fulton B."/>
            <person name="Xu J."/>
            <person name="Minx P."/>
            <person name="Pepin K.H."/>
            <person name="Johnson M."/>
            <person name="Thiruvilangam P."/>
            <person name="Bhonagiri V."/>
            <person name="Nash W.E."/>
            <person name="Mardis E.R."/>
            <person name="Wilson R.K."/>
        </authorList>
    </citation>
    <scope>NUCLEOTIDE SEQUENCE [LARGE SCALE GENOMIC DNA]</scope>
    <source>
        <strain evidence="6 7">ATCC 29149</strain>
    </source>
</reference>
<name>A7B0H2_MEDG7</name>
<comment type="caution">
    <text evidence="6">The sequence shown here is derived from an EMBL/GenBank/DDBJ whole genome shotgun (WGS) entry which is preliminary data.</text>
</comment>
<reference evidence="6 7" key="2">
    <citation type="submission" date="2007-06" db="EMBL/GenBank/DDBJ databases">
        <title>Draft genome sequence of Ruminococcus gnavus (ATCC 29149).</title>
        <authorList>
            <person name="Sudarsanam P."/>
            <person name="Ley R."/>
            <person name="Guruge J."/>
            <person name="Turnbaugh P.J."/>
            <person name="Mahowald M."/>
            <person name="Liep D."/>
            <person name="Gordon J."/>
        </authorList>
    </citation>
    <scope>NUCLEOTIDE SEQUENCE [LARGE SCALE GENOMIC DNA]</scope>
    <source>
        <strain evidence="6 7">ATCC 29149</strain>
    </source>
</reference>
<feature type="domain" description="HTH iclR-type" evidence="4">
    <location>
        <begin position="23"/>
        <end position="84"/>
    </location>
</feature>
<keyword evidence="1" id="KW-0805">Transcription regulation</keyword>
<dbReference type="GO" id="GO:0045892">
    <property type="term" value="P:negative regulation of DNA-templated transcription"/>
    <property type="evidence" value="ECO:0007669"/>
    <property type="project" value="TreeGrafter"/>
</dbReference>
<dbReference type="Proteomes" id="UP000004410">
    <property type="component" value="Unassembled WGS sequence"/>
</dbReference>
<dbReference type="AlphaFoldDB" id="A7B0H2"/>
<feature type="domain" description="IclR-ED" evidence="5">
    <location>
        <begin position="85"/>
        <end position="269"/>
    </location>
</feature>
<dbReference type="Pfam" id="PF01614">
    <property type="entry name" value="IclR_C"/>
    <property type="match status" value="1"/>
</dbReference>
<dbReference type="InterPro" id="IPR050707">
    <property type="entry name" value="HTH_MetabolicPath_Reg"/>
</dbReference>
<sequence>MILGALLSTGLYRSDLMEEKNPIQVSERIFHTIECLARTGPIGLLELSKELNLNKSTVHRILNSLICMEYAKQDAETLKYSLTFKFCGIANQILAQNNIIDLIRPYIKELAEQTNETVHLVQLDGLNAVYIDKVEASHNSVRLISMVGKSIPLYCSGVGKALLADMKDEKVKEIWDHSEIRKLTDYTVVDFVKFQNLIADVRKNGYAMDNEENELGVRCIAVSLKGLHRKPSYAISVSAPKDRMDDARMEQFTHLILDTKQRIQNELGN</sequence>
<evidence type="ECO:0000313" key="7">
    <source>
        <dbReference type="Proteomes" id="UP000004410"/>
    </source>
</evidence>
<dbReference type="SUPFAM" id="SSF46785">
    <property type="entry name" value="Winged helix' DNA-binding domain"/>
    <property type="match status" value="1"/>
</dbReference>
<accession>A7B0H2</accession>
<dbReference type="InterPro" id="IPR005471">
    <property type="entry name" value="Tscrpt_reg_IclR_N"/>
</dbReference>
<gene>
    <name evidence="6" type="ORF">RUMGNA_01048</name>
</gene>
<dbReference type="InterPro" id="IPR036390">
    <property type="entry name" value="WH_DNA-bd_sf"/>
</dbReference>
<dbReference type="PANTHER" id="PTHR30136">
    <property type="entry name" value="HELIX-TURN-HELIX TRANSCRIPTIONAL REGULATOR, ICLR FAMILY"/>
    <property type="match status" value="1"/>
</dbReference>
<dbReference type="Gene3D" id="1.10.10.10">
    <property type="entry name" value="Winged helix-like DNA-binding domain superfamily/Winged helix DNA-binding domain"/>
    <property type="match status" value="1"/>
</dbReference>
<dbReference type="Pfam" id="PF09339">
    <property type="entry name" value="HTH_IclR"/>
    <property type="match status" value="1"/>
</dbReference>
<dbReference type="InterPro" id="IPR036388">
    <property type="entry name" value="WH-like_DNA-bd_sf"/>
</dbReference>